<proteinExistence type="predicted"/>
<accession>A3MXF2</accession>
<keyword evidence="2" id="KW-1185">Reference proteome</keyword>
<dbReference type="Proteomes" id="UP000001431">
    <property type="component" value="Chromosome"/>
</dbReference>
<reference evidence="1" key="1">
    <citation type="submission" date="2007-02" db="EMBL/GenBank/DDBJ databases">
        <title>Complete sequence of Pyrobaculum calidifontis JCM 11548.</title>
        <authorList>
            <consortium name="US DOE Joint Genome Institute"/>
            <person name="Copeland A."/>
            <person name="Lucas S."/>
            <person name="Lapidus A."/>
            <person name="Barry K."/>
            <person name="Glavina del Rio T."/>
            <person name="Dalin E."/>
            <person name="Tice H."/>
            <person name="Pitluck S."/>
            <person name="Chain P."/>
            <person name="Malfatti S."/>
            <person name="Shin M."/>
            <person name="Vergez L."/>
            <person name="Schmutz J."/>
            <person name="Larimer F."/>
            <person name="Land M."/>
            <person name="Hauser L."/>
            <person name="Kyrpides N."/>
            <person name="Mikhailova N."/>
            <person name="Cozen A.E."/>
            <person name="Fitz-Gibbon S.T."/>
            <person name="House C.H."/>
            <person name="Saltikov C."/>
            <person name="Lowe T.M."/>
            <person name="Richardson P."/>
        </authorList>
    </citation>
    <scope>NUCLEOTIDE SEQUENCE [LARGE SCALE GENOMIC DNA]</scope>
    <source>
        <strain evidence="1">JCM 11548</strain>
    </source>
</reference>
<name>A3MXF2_PYRCJ</name>
<gene>
    <name evidence="1" type="ordered locus">Pcal_1903</name>
</gene>
<sequence length="254" mass="28272">MAKGPGGLLLEVPWVEGGVHYGSAVVRGARLFKPDGVEVGEFNLVLVPYGLYSDGFKPARYAIAVGGDYAYVFETEGWRIVEKVECSGKWDFMYAYPFADVKSLYCTDGFVVVVKPETYGVFSAPCGVSYHVDVLDPHRAVVADFDYSDEGMELLLKKITLDGRFLGAERAEFKGAKAVEPLSTSPLVVYVEEWGGRRYVYWGRERVEVGERFFVSRLGVVVENKLGDKTLACTPVYVHGNYYVCGEEVLELTY</sequence>
<protein>
    <submittedName>
        <fullName evidence="1">Uncharacterized protein</fullName>
    </submittedName>
</protein>
<dbReference type="HOGENOM" id="CLU_1029030_0_0_2"/>
<dbReference type="STRING" id="410359.Pcal_1903"/>
<dbReference type="KEGG" id="pcl:Pcal_1903"/>
<evidence type="ECO:0000313" key="1">
    <source>
        <dbReference type="EMBL" id="ABO09319.1"/>
    </source>
</evidence>
<evidence type="ECO:0000313" key="2">
    <source>
        <dbReference type="Proteomes" id="UP000001431"/>
    </source>
</evidence>
<dbReference type="EMBL" id="CP000561">
    <property type="protein sequence ID" value="ABO09319.1"/>
    <property type="molecule type" value="Genomic_DNA"/>
</dbReference>
<dbReference type="AlphaFoldDB" id="A3MXF2"/>
<dbReference type="eggNOG" id="arCOG07072">
    <property type="taxonomic scope" value="Archaea"/>
</dbReference>
<organism evidence="1 2">
    <name type="scientific">Pyrobaculum calidifontis (strain DSM 21063 / JCM 11548 / VA1)</name>
    <dbReference type="NCBI Taxonomy" id="410359"/>
    <lineage>
        <taxon>Archaea</taxon>
        <taxon>Thermoproteota</taxon>
        <taxon>Thermoprotei</taxon>
        <taxon>Thermoproteales</taxon>
        <taxon>Thermoproteaceae</taxon>
        <taxon>Pyrobaculum</taxon>
    </lineage>
</organism>